<reference evidence="1" key="1">
    <citation type="submission" date="2014-09" db="EMBL/GenBank/DDBJ databases">
        <authorList>
            <person name="Magalhaes I.L.F."/>
            <person name="Oliveira U."/>
            <person name="Santos F.R."/>
            <person name="Vidigal T.H.D.A."/>
            <person name="Brescovit A.D."/>
            <person name="Santos A.J."/>
        </authorList>
    </citation>
    <scope>NUCLEOTIDE SEQUENCE</scope>
</reference>
<evidence type="ECO:0000313" key="1">
    <source>
        <dbReference type="EMBL" id="JAG54781.1"/>
    </source>
</evidence>
<sequence>MDLLTKIPFHIINRPLRMSHYTEDLRSVRPSPSSCPVQINAEERRAIILLTQRTRSSGESTSTINSDSTLLYSKELPLDARPPILKISDLRCIFPKDSEEDVPTEDTT</sequence>
<protein>
    <submittedName>
        <fullName evidence="1">Uncharacterized protein</fullName>
    </submittedName>
</protein>
<name>A0A0K8SN85_LYGHE</name>
<accession>A0A0K8SN85</accession>
<proteinExistence type="predicted"/>
<feature type="non-terminal residue" evidence="1">
    <location>
        <position position="108"/>
    </location>
</feature>
<dbReference type="EMBL" id="GBRD01011043">
    <property type="protein sequence ID" value="JAG54781.1"/>
    <property type="molecule type" value="Transcribed_RNA"/>
</dbReference>
<organism evidence="1">
    <name type="scientific">Lygus hesperus</name>
    <name type="common">Western plant bug</name>
    <dbReference type="NCBI Taxonomy" id="30085"/>
    <lineage>
        <taxon>Eukaryota</taxon>
        <taxon>Metazoa</taxon>
        <taxon>Ecdysozoa</taxon>
        <taxon>Arthropoda</taxon>
        <taxon>Hexapoda</taxon>
        <taxon>Insecta</taxon>
        <taxon>Pterygota</taxon>
        <taxon>Neoptera</taxon>
        <taxon>Paraneoptera</taxon>
        <taxon>Hemiptera</taxon>
        <taxon>Heteroptera</taxon>
        <taxon>Panheteroptera</taxon>
        <taxon>Cimicomorpha</taxon>
        <taxon>Miridae</taxon>
        <taxon>Mirini</taxon>
        <taxon>Lygus</taxon>
    </lineage>
</organism>
<dbReference type="AlphaFoldDB" id="A0A0K8SN85"/>